<dbReference type="Gene3D" id="2.40.70.10">
    <property type="entry name" value="Acid Proteases"/>
    <property type="match status" value="1"/>
</dbReference>
<dbReference type="Proteomes" id="UP000466442">
    <property type="component" value="Unassembled WGS sequence"/>
</dbReference>
<dbReference type="SUPFAM" id="SSF50630">
    <property type="entry name" value="Acid proteases"/>
    <property type="match status" value="1"/>
</dbReference>
<dbReference type="PANTHER" id="PTHR37984:SF9">
    <property type="entry name" value="INTEGRASE CATALYTIC DOMAIN-CONTAINING PROTEIN"/>
    <property type="match status" value="1"/>
</dbReference>
<dbReference type="Gene3D" id="3.10.10.10">
    <property type="entry name" value="HIV Type 1 Reverse Transcriptase, subunit A, domain 1"/>
    <property type="match status" value="1"/>
</dbReference>
<comment type="caution">
    <text evidence="2">The sequence shown here is derived from an EMBL/GenBank/DDBJ whole genome shotgun (WGS) entry which is preliminary data.</text>
</comment>
<feature type="region of interest" description="Disordered" evidence="1">
    <location>
        <begin position="1"/>
        <end position="36"/>
    </location>
</feature>
<protein>
    <recommendedName>
        <fullName evidence="4">CCHC-type domain-containing protein</fullName>
    </recommendedName>
</protein>
<dbReference type="OrthoDB" id="6630773at2759"/>
<evidence type="ECO:0008006" key="4">
    <source>
        <dbReference type="Google" id="ProtNLM"/>
    </source>
</evidence>
<name>A0A8S9Y2L7_APOLU</name>
<dbReference type="AlphaFoldDB" id="A0A8S9Y2L7"/>
<dbReference type="InterPro" id="IPR021109">
    <property type="entry name" value="Peptidase_aspartic_dom_sf"/>
</dbReference>
<dbReference type="GO" id="GO:0071897">
    <property type="term" value="P:DNA biosynthetic process"/>
    <property type="evidence" value="ECO:0007669"/>
    <property type="project" value="UniProtKB-ARBA"/>
</dbReference>
<evidence type="ECO:0000313" key="2">
    <source>
        <dbReference type="EMBL" id="KAF6215542.1"/>
    </source>
</evidence>
<dbReference type="PANTHER" id="PTHR37984">
    <property type="entry name" value="PROTEIN CBG26694"/>
    <property type="match status" value="1"/>
</dbReference>
<gene>
    <name evidence="2" type="ORF">GE061_010298</name>
</gene>
<dbReference type="InterPro" id="IPR043128">
    <property type="entry name" value="Rev_trsase/Diguanyl_cyclase"/>
</dbReference>
<dbReference type="Gene3D" id="3.30.70.270">
    <property type="match status" value="1"/>
</dbReference>
<sequence>MVPKKNKKQKKQGSPEMSEDETSQIDEGAVSLKPPSPLVVNNDSNMTIRWKQWLKRFEWFAEATNLYKKSSKKQIATFMATIGEDALTIYDSFGIDNDDVGLIEIKEHFTNYFVKKLNIIYERFLFNNISQADGETFNDFLTNVQNQANKCDYGSIKDNLVRDRLVCGIFSNDTREKLFEAEDLTLDKCIRMCRSAEEIRCQMSKMSGNGRVVNYIKRPPNLSSSNNKPVTDDTFLCSRCGTRHGRRSCPAYQNKCAKCGRLGHVPAMCRSRAAETKAVKTLSLDETNSFEQVNSLKLSKDQVFLVNSLASSTSSRDWTEQLILPKGNKVMLKLDTGAQCNVINEKIANKSRLTITGSPVNHIISYTNDKLPVLGQCSVNVVTKLKEPHLVKFIVVGNDFPAILGRESCQNLGFIKRIQDIEISSEDSNIFQGIGCLKNFEYDLDIIDNPNLKIFPPRRIPYSIRDEVKRELDSMVELGIIKPVIEPTPAVSPMVVVRQKDKVRICLDPSDLNKNIQRRHHPLQTLEEIAARISGSKFFTLLDCKKGFW</sequence>
<feature type="compositionally biased region" description="Basic residues" evidence="1">
    <location>
        <begin position="1"/>
        <end position="11"/>
    </location>
</feature>
<keyword evidence="3" id="KW-1185">Reference proteome</keyword>
<evidence type="ECO:0000256" key="1">
    <source>
        <dbReference type="SAM" id="MobiDB-lite"/>
    </source>
</evidence>
<proteinExistence type="predicted"/>
<organism evidence="2 3">
    <name type="scientific">Apolygus lucorum</name>
    <name type="common">Small green plant bug</name>
    <name type="synonym">Lygocoris lucorum</name>
    <dbReference type="NCBI Taxonomy" id="248454"/>
    <lineage>
        <taxon>Eukaryota</taxon>
        <taxon>Metazoa</taxon>
        <taxon>Ecdysozoa</taxon>
        <taxon>Arthropoda</taxon>
        <taxon>Hexapoda</taxon>
        <taxon>Insecta</taxon>
        <taxon>Pterygota</taxon>
        <taxon>Neoptera</taxon>
        <taxon>Paraneoptera</taxon>
        <taxon>Hemiptera</taxon>
        <taxon>Heteroptera</taxon>
        <taxon>Panheteroptera</taxon>
        <taxon>Cimicomorpha</taxon>
        <taxon>Miridae</taxon>
        <taxon>Mirini</taxon>
        <taxon>Apolygus</taxon>
    </lineage>
</organism>
<dbReference type="SUPFAM" id="SSF56672">
    <property type="entry name" value="DNA/RNA polymerases"/>
    <property type="match status" value="1"/>
</dbReference>
<dbReference type="InterPro" id="IPR050951">
    <property type="entry name" value="Retrovirus_Pol_polyprotein"/>
</dbReference>
<accession>A0A8S9Y2L7</accession>
<dbReference type="Gene3D" id="4.10.60.10">
    <property type="entry name" value="Zinc finger, CCHC-type"/>
    <property type="match status" value="1"/>
</dbReference>
<reference evidence="2" key="1">
    <citation type="journal article" date="2021" name="Mol. Ecol. Resour.">
        <title>Apolygus lucorum genome provides insights into omnivorousness and mesophyll feeding.</title>
        <authorList>
            <person name="Liu Y."/>
            <person name="Liu H."/>
            <person name="Wang H."/>
            <person name="Huang T."/>
            <person name="Liu B."/>
            <person name="Yang B."/>
            <person name="Yin L."/>
            <person name="Li B."/>
            <person name="Zhang Y."/>
            <person name="Zhang S."/>
            <person name="Jiang F."/>
            <person name="Zhang X."/>
            <person name="Ren Y."/>
            <person name="Wang B."/>
            <person name="Wang S."/>
            <person name="Lu Y."/>
            <person name="Wu K."/>
            <person name="Fan W."/>
            <person name="Wang G."/>
        </authorList>
    </citation>
    <scope>NUCLEOTIDE SEQUENCE</scope>
    <source>
        <strain evidence="2">12Hb</strain>
    </source>
</reference>
<dbReference type="InterPro" id="IPR043502">
    <property type="entry name" value="DNA/RNA_pol_sf"/>
</dbReference>
<evidence type="ECO:0000313" key="3">
    <source>
        <dbReference type="Proteomes" id="UP000466442"/>
    </source>
</evidence>
<dbReference type="EMBL" id="WIXP02000002">
    <property type="protein sequence ID" value="KAF6215542.1"/>
    <property type="molecule type" value="Genomic_DNA"/>
</dbReference>